<sequence>MASPRPSPHRQNPVVDLGNNTNTPLRCYTIICFTVLHCYKQQTSDYELARNHRGKKVNTYVTDKKENTQIYGLSRRDVHTYANMLWRASTRRDYCCIFFVG</sequence>
<comment type="caution">
    <text evidence="1">The sequence shown here is derived from an EMBL/GenBank/DDBJ whole genome shotgun (WGS) entry which is preliminary data.</text>
</comment>
<name>A0ABQ7QDU2_PLUXY</name>
<protein>
    <submittedName>
        <fullName evidence="1">Uncharacterized protein</fullName>
    </submittedName>
</protein>
<organism evidence="1 2">
    <name type="scientific">Plutella xylostella</name>
    <name type="common">Diamondback moth</name>
    <name type="synonym">Plutella maculipennis</name>
    <dbReference type="NCBI Taxonomy" id="51655"/>
    <lineage>
        <taxon>Eukaryota</taxon>
        <taxon>Metazoa</taxon>
        <taxon>Ecdysozoa</taxon>
        <taxon>Arthropoda</taxon>
        <taxon>Hexapoda</taxon>
        <taxon>Insecta</taxon>
        <taxon>Pterygota</taxon>
        <taxon>Neoptera</taxon>
        <taxon>Endopterygota</taxon>
        <taxon>Lepidoptera</taxon>
        <taxon>Glossata</taxon>
        <taxon>Ditrysia</taxon>
        <taxon>Yponomeutoidea</taxon>
        <taxon>Plutellidae</taxon>
        <taxon>Plutella</taxon>
    </lineage>
</organism>
<dbReference type="Proteomes" id="UP000823941">
    <property type="component" value="Chromosome 17"/>
</dbReference>
<evidence type="ECO:0000313" key="1">
    <source>
        <dbReference type="EMBL" id="KAG7302929.1"/>
    </source>
</evidence>
<dbReference type="EMBL" id="JAHIBW010000017">
    <property type="protein sequence ID" value="KAG7302929.1"/>
    <property type="molecule type" value="Genomic_DNA"/>
</dbReference>
<reference evidence="1 2" key="1">
    <citation type="submission" date="2021-06" db="EMBL/GenBank/DDBJ databases">
        <title>A haploid diamondback moth (Plutella xylostella L.) genome assembly resolves 31 chromosomes and identifies a diamide resistance mutation.</title>
        <authorList>
            <person name="Ward C.M."/>
            <person name="Perry K.D."/>
            <person name="Baker G."/>
            <person name="Powis K."/>
            <person name="Heckel D.G."/>
            <person name="Baxter S.W."/>
        </authorList>
    </citation>
    <scope>NUCLEOTIDE SEQUENCE [LARGE SCALE GENOMIC DNA]</scope>
    <source>
        <strain evidence="1 2">LV</strain>
        <tissue evidence="1">Single pupa</tissue>
    </source>
</reference>
<keyword evidence="2" id="KW-1185">Reference proteome</keyword>
<proteinExistence type="predicted"/>
<gene>
    <name evidence="1" type="ORF">JYU34_012922</name>
</gene>
<evidence type="ECO:0000313" key="2">
    <source>
        <dbReference type="Proteomes" id="UP000823941"/>
    </source>
</evidence>
<accession>A0ABQ7QDU2</accession>